<dbReference type="EMBL" id="GBXM01029720">
    <property type="protein sequence ID" value="JAH78857.1"/>
    <property type="molecule type" value="Transcribed_RNA"/>
</dbReference>
<evidence type="ECO:0000313" key="1">
    <source>
        <dbReference type="EMBL" id="JAH78857.1"/>
    </source>
</evidence>
<reference evidence="1" key="1">
    <citation type="submission" date="2014-11" db="EMBL/GenBank/DDBJ databases">
        <authorList>
            <person name="Amaro Gonzalez C."/>
        </authorList>
    </citation>
    <scope>NUCLEOTIDE SEQUENCE</scope>
</reference>
<evidence type="ECO:0008006" key="2">
    <source>
        <dbReference type="Google" id="ProtNLM"/>
    </source>
</evidence>
<organism evidence="1">
    <name type="scientific">Anguilla anguilla</name>
    <name type="common">European freshwater eel</name>
    <name type="synonym">Muraena anguilla</name>
    <dbReference type="NCBI Taxonomy" id="7936"/>
    <lineage>
        <taxon>Eukaryota</taxon>
        <taxon>Metazoa</taxon>
        <taxon>Chordata</taxon>
        <taxon>Craniata</taxon>
        <taxon>Vertebrata</taxon>
        <taxon>Euteleostomi</taxon>
        <taxon>Actinopterygii</taxon>
        <taxon>Neopterygii</taxon>
        <taxon>Teleostei</taxon>
        <taxon>Anguilliformes</taxon>
        <taxon>Anguillidae</taxon>
        <taxon>Anguilla</taxon>
    </lineage>
</organism>
<dbReference type="AlphaFoldDB" id="A0A0E9VLC6"/>
<name>A0A0E9VLC6_ANGAN</name>
<sequence length="47" mass="5263">MSNDWKIFETKDFRGSKTVSDFVKAGGTDYSLIFNNCHNGAGRMMGQ</sequence>
<reference evidence="1" key="2">
    <citation type="journal article" date="2015" name="Fish Shellfish Immunol.">
        <title>Early steps in the European eel (Anguilla anguilla)-Vibrio vulnificus interaction in the gills: Role of the RtxA13 toxin.</title>
        <authorList>
            <person name="Callol A."/>
            <person name="Pajuelo D."/>
            <person name="Ebbesson L."/>
            <person name="Teles M."/>
            <person name="MacKenzie S."/>
            <person name="Amaro C."/>
        </authorList>
    </citation>
    <scope>NUCLEOTIDE SEQUENCE</scope>
</reference>
<proteinExistence type="predicted"/>
<protein>
    <recommendedName>
        <fullName evidence="2">LRAT domain-containing protein</fullName>
    </recommendedName>
</protein>
<accession>A0A0E9VLC6</accession>